<name>A0A0D1KDW3_BACIU</name>
<dbReference type="EMBL" id="JXBC01000014">
    <property type="protein sequence ID" value="KIU04432.1"/>
    <property type="molecule type" value="Genomic_DNA"/>
</dbReference>
<protein>
    <submittedName>
        <fullName evidence="1">Uncharacterized protein</fullName>
    </submittedName>
</protein>
<evidence type="ECO:0000313" key="1">
    <source>
        <dbReference type="EMBL" id="KIU04432.1"/>
    </source>
</evidence>
<gene>
    <name evidence="1" type="ORF">SC09_contig8orf00072</name>
</gene>
<organism evidence="1 2">
    <name type="scientific">Bacillus subtilis</name>
    <dbReference type="NCBI Taxonomy" id="1423"/>
    <lineage>
        <taxon>Bacteria</taxon>
        <taxon>Bacillati</taxon>
        <taxon>Bacillota</taxon>
        <taxon>Bacilli</taxon>
        <taxon>Bacillales</taxon>
        <taxon>Bacillaceae</taxon>
        <taxon>Bacillus</taxon>
    </lineage>
</organism>
<dbReference type="AlphaFoldDB" id="A0A0D1KDW3"/>
<evidence type="ECO:0000313" key="2">
    <source>
        <dbReference type="Proteomes" id="UP000032247"/>
    </source>
</evidence>
<dbReference type="Proteomes" id="UP000032247">
    <property type="component" value="Unassembled WGS sequence"/>
</dbReference>
<comment type="caution">
    <text evidence="1">The sequence shown here is derived from an EMBL/GenBank/DDBJ whole genome shotgun (WGS) entry which is preliminary data.</text>
</comment>
<proteinExistence type="predicted"/>
<accession>A0A0D1KDW3</accession>
<dbReference type="PATRIC" id="fig|1423.173.peg.4879"/>
<reference evidence="1 2" key="1">
    <citation type="submission" date="2014-12" db="EMBL/GenBank/DDBJ databases">
        <title>Comparative genome analysis of Bacillus coagulans HM-08, Clostridium butyricum HM-68, Bacillus subtilis HM-66 and Bacillus licheniformis BL-09.</title>
        <authorList>
            <person name="Zhang H."/>
        </authorList>
    </citation>
    <scope>NUCLEOTIDE SEQUENCE [LARGE SCALE GENOMIC DNA]</scope>
    <source>
        <strain evidence="1 2">HM-66</strain>
    </source>
</reference>
<sequence length="91" mass="10868">MLKSFNDFIYEFVDLKEDGFSLKAERMTYQELLKQKSKIMLKDRHINPSSREELQNQPKFEDYLGPMYNGISDGKTVIRYETRKAYDQCSK</sequence>